<dbReference type="AlphaFoldDB" id="A0A1N7QCR6"/>
<dbReference type="STRING" id="453582.SAMN05421580_1166"/>
<sequence length="63" mass="7156">MGKHDPHFTPRLMPAPEAAHYLGVSESMLRQLDLPRRMLGAKRLYDRFDLDAYASSLPIEGES</sequence>
<proteinExistence type="predicted"/>
<organism evidence="1 2">
    <name type="scientific">Rhodobacter aestuarii</name>
    <dbReference type="NCBI Taxonomy" id="453582"/>
    <lineage>
        <taxon>Bacteria</taxon>
        <taxon>Pseudomonadati</taxon>
        <taxon>Pseudomonadota</taxon>
        <taxon>Alphaproteobacteria</taxon>
        <taxon>Rhodobacterales</taxon>
        <taxon>Rhodobacter group</taxon>
        <taxon>Rhodobacter</taxon>
    </lineage>
</organism>
<gene>
    <name evidence="1" type="ORF">SAMN05421580_1166</name>
</gene>
<keyword evidence="2" id="KW-1185">Reference proteome</keyword>
<name>A0A1N7QCR6_9RHOB</name>
<accession>A0A1N7QCR6</accession>
<reference evidence="2" key="1">
    <citation type="submission" date="2017-01" db="EMBL/GenBank/DDBJ databases">
        <authorList>
            <person name="Varghese N."/>
            <person name="Submissions S."/>
        </authorList>
    </citation>
    <scope>NUCLEOTIDE SEQUENCE [LARGE SCALE GENOMIC DNA]</scope>
    <source>
        <strain evidence="2">DSM 19945</strain>
    </source>
</reference>
<protein>
    <recommendedName>
        <fullName evidence="3">Helix-turn-helix domain-containing protein</fullName>
    </recommendedName>
</protein>
<dbReference type="Proteomes" id="UP000186221">
    <property type="component" value="Unassembled WGS sequence"/>
</dbReference>
<dbReference type="OrthoDB" id="7578892at2"/>
<evidence type="ECO:0000313" key="2">
    <source>
        <dbReference type="Proteomes" id="UP000186221"/>
    </source>
</evidence>
<dbReference type="EMBL" id="FTOG01000016">
    <property type="protein sequence ID" value="SIT20660.1"/>
    <property type="molecule type" value="Genomic_DNA"/>
</dbReference>
<evidence type="ECO:0008006" key="3">
    <source>
        <dbReference type="Google" id="ProtNLM"/>
    </source>
</evidence>
<evidence type="ECO:0000313" key="1">
    <source>
        <dbReference type="EMBL" id="SIT20660.1"/>
    </source>
</evidence>